<dbReference type="RefSeq" id="WP_425345645.1">
    <property type="nucleotide sequence ID" value="NZ_JBGUBD010000005.1"/>
</dbReference>
<keyword evidence="2" id="KW-1185">Reference proteome</keyword>
<gene>
    <name evidence="1" type="ORF">ACERK3_10460</name>
</gene>
<organism evidence="1 2">
    <name type="scientific">Natronomicrosphaera hydrolytica</name>
    <dbReference type="NCBI Taxonomy" id="3242702"/>
    <lineage>
        <taxon>Bacteria</taxon>
        <taxon>Pseudomonadati</taxon>
        <taxon>Planctomycetota</taxon>
        <taxon>Phycisphaerae</taxon>
        <taxon>Phycisphaerales</taxon>
        <taxon>Phycisphaeraceae</taxon>
        <taxon>Natronomicrosphaera</taxon>
    </lineage>
</organism>
<proteinExistence type="predicted"/>
<dbReference type="Proteomes" id="UP001575105">
    <property type="component" value="Unassembled WGS sequence"/>
</dbReference>
<comment type="caution">
    <text evidence="1">The sequence shown here is derived from an EMBL/GenBank/DDBJ whole genome shotgun (WGS) entry which is preliminary data.</text>
</comment>
<evidence type="ECO:0000313" key="2">
    <source>
        <dbReference type="Proteomes" id="UP001575105"/>
    </source>
</evidence>
<evidence type="ECO:0000313" key="1">
    <source>
        <dbReference type="EMBL" id="MFA9478719.1"/>
    </source>
</evidence>
<dbReference type="EMBL" id="JBGUBD010000005">
    <property type="protein sequence ID" value="MFA9478719.1"/>
    <property type="molecule type" value="Genomic_DNA"/>
</dbReference>
<sequence>MKRHVQQFLCVLIWFAGAVVGNVYLCEASAEEQDELIGFYNQWFDEATQEQPRLRNLVKAYQEVNHYEAKWELRNPVTNEIGDLEAWPIIQIAFDRKAGLILYRISVPDEASPDEPDHSIGTRDTVIFDGTAVHLISDDGHGNRSHNSLPIEGDVAFEQFHRVFPFALTPDLALLISNMPVMRIMQTTPDKVNEVAETDEDYPGVYIHDEFGEISAFFGISDEHHLVKLFRLERLDAPEASVILKLVELQTDHPIDDQVFAPTTYLP</sequence>
<reference evidence="1 2" key="1">
    <citation type="submission" date="2024-08" db="EMBL/GenBank/DDBJ databases">
        <title>Whole-genome sequencing of halo(alkali)philic microorganisms from hypersaline lakes.</title>
        <authorList>
            <person name="Sorokin D.Y."/>
            <person name="Merkel A.Y."/>
            <person name="Messina E."/>
            <person name="Yakimov M."/>
        </authorList>
    </citation>
    <scope>NUCLEOTIDE SEQUENCE [LARGE SCALE GENOMIC DNA]</scope>
    <source>
        <strain evidence="1 2">AB-hyl4</strain>
    </source>
</reference>
<accession>A0ABV4U874</accession>
<protein>
    <submittedName>
        <fullName evidence="1">Uncharacterized protein</fullName>
    </submittedName>
</protein>
<name>A0ABV4U874_9BACT</name>